<name>A0A5E4NDL6_9HEMI</name>
<evidence type="ECO:0000313" key="1">
    <source>
        <dbReference type="EMBL" id="VVC39682.1"/>
    </source>
</evidence>
<gene>
    <name evidence="1" type="ORF">CINCED_3A002487</name>
</gene>
<dbReference type="Proteomes" id="UP000325440">
    <property type="component" value="Unassembled WGS sequence"/>
</dbReference>
<sequence>MECDQGVRDKEFYETKGKLLTDQAIITHNYVRTRLVNTNPDEEEIKKLRPKLEEMKAHRECVTKENMLLKEKFKINNYPLPGDIIV</sequence>
<proteinExistence type="predicted"/>
<organism evidence="1 2">
    <name type="scientific">Cinara cedri</name>
    <dbReference type="NCBI Taxonomy" id="506608"/>
    <lineage>
        <taxon>Eukaryota</taxon>
        <taxon>Metazoa</taxon>
        <taxon>Ecdysozoa</taxon>
        <taxon>Arthropoda</taxon>
        <taxon>Hexapoda</taxon>
        <taxon>Insecta</taxon>
        <taxon>Pterygota</taxon>
        <taxon>Neoptera</taxon>
        <taxon>Paraneoptera</taxon>
        <taxon>Hemiptera</taxon>
        <taxon>Sternorrhyncha</taxon>
        <taxon>Aphidomorpha</taxon>
        <taxon>Aphidoidea</taxon>
        <taxon>Aphididae</taxon>
        <taxon>Lachninae</taxon>
        <taxon>Cinara</taxon>
    </lineage>
</organism>
<dbReference type="AlphaFoldDB" id="A0A5E4NDL6"/>
<evidence type="ECO:0000313" key="2">
    <source>
        <dbReference type="Proteomes" id="UP000325440"/>
    </source>
</evidence>
<keyword evidence="2" id="KW-1185">Reference proteome</keyword>
<accession>A0A5E4NDL6</accession>
<reference evidence="1 2" key="1">
    <citation type="submission" date="2019-08" db="EMBL/GenBank/DDBJ databases">
        <authorList>
            <person name="Alioto T."/>
            <person name="Alioto T."/>
            <person name="Gomez Garrido J."/>
        </authorList>
    </citation>
    <scope>NUCLEOTIDE SEQUENCE [LARGE SCALE GENOMIC DNA]</scope>
</reference>
<dbReference type="EMBL" id="CABPRJ010001896">
    <property type="protein sequence ID" value="VVC39682.1"/>
    <property type="molecule type" value="Genomic_DNA"/>
</dbReference>
<protein>
    <submittedName>
        <fullName evidence="1">Uncharacterized protein</fullName>
    </submittedName>
</protein>